<feature type="transmembrane region" description="Helical" evidence="1">
    <location>
        <begin position="125"/>
        <end position="144"/>
    </location>
</feature>
<feature type="transmembrane region" description="Helical" evidence="1">
    <location>
        <begin position="420"/>
        <end position="444"/>
    </location>
</feature>
<dbReference type="Proteomes" id="UP000011645">
    <property type="component" value="Unassembled WGS sequence"/>
</dbReference>
<keyword evidence="1" id="KW-0812">Transmembrane</keyword>
<feature type="transmembrane region" description="Helical" evidence="1">
    <location>
        <begin position="29"/>
        <end position="54"/>
    </location>
</feature>
<reference evidence="3 5" key="2">
    <citation type="journal article" date="2014" name="PLoS Genet.">
        <title>Phylogenetically driven sequencing of extremely halophilic archaea reveals strategies for static and dynamic osmo-response.</title>
        <authorList>
            <person name="Becker E.A."/>
            <person name="Seitzer P.M."/>
            <person name="Tritt A."/>
            <person name="Larsen D."/>
            <person name="Krusor M."/>
            <person name="Yao A.I."/>
            <person name="Wu D."/>
            <person name="Madern D."/>
            <person name="Eisen J.A."/>
            <person name="Darling A.E."/>
            <person name="Facciotti M.T."/>
        </authorList>
    </citation>
    <scope>NUCLEOTIDE SEQUENCE [LARGE SCALE GENOMIC DNA]</scope>
    <source>
        <strain evidence="3">B3</strain>
        <strain evidence="5">DSM 18796 / CECT 7217 / JCM 14584 / KCTC 4019 / B3</strain>
    </source>
</reference>
<feature type="transmembrane region" description="Helical" evidence="1">
    <location>
        <begin position="185"/>
        <end position="206"/>
    </location>
</feature>
<name>D8J2A2_HALJB</name>
<dbReference type="EMBL" id="AOHV01000015">
    <property type="protein sequence ID" value="ELY39441.1"/>
    <property type="molecule type" value="Genomic_DNA"/>
</dbReference>
<evidence type="ECO:0000313" key="4">
    <source>
        <dbReference type="Proteomes" id="UP000000390"/>
    </source>
</evidence>
<protein>
    <submittedName>
        <fullName evidence="2">Uncharacterized protein</fullName>
    </submittedName>
</protein>
<dbReference type="RefSeq" id="WP_008415166.1">
    <property type="nucleotide sequence ID" value="NC_014297.1"/>
</dbReference>
<evidence type="ECO:0000313" key="5">
    <source>
        <dbReference type="Proteomes" id="UP000011645"/>
    </source>
</evidence>
<feature type="transmembrane region" description="Helical" evidence="1">
    <location>
        <begin position="249"/>
        <end position="271"/>
    </location>
</feature>
<keyword evidence="5" id="KW-1185">Reference proteome</keyword>
<organism evidence="2 4">
    <name type="scientific">Halalkalicoccus jeotgali (strain DSM 18796 / CECT 7217 / JCM 14584 / KCTC 4019 / B3)</name>
    <dbReference type="NCBI Taxonomy" id="795797"/>
    <lineage>
        <taxon>Archaea</taxon>
        <taxon>Methanobacteriati</taxon>
        <taxon>Methanobacteriota</taxon>
        <taxon>Stenosarchaea group</taxon>
        <taxon>Halobacteria</taxon>
        <taxon>Halobacteriales</taxon>
        <taxon>Halococcaceae</taxon>
        <taxon>Halalkalicoccus</taxon>
    </lineage>
</organism>
<dbReference type="OrthoDB" id="293659at2157"/>
<dbReference type="KEGG" id="hje:HacjB3_07370"/>
<feature type="transmembrane region" description="Helical" evidence="1">
    <location>
        <begin position="342"/>
        <end position="364"/>
    </location>
</feature>
<keyword evidence="1" id="KW-1133">Transmembrane helix</keyword>
<feature type="transmembrane region" description="Helical" evidence="1">
    <location>
        <begin position="218"/>
        <end position="237"/>
    </location>
</feature>
<feature type="transmembrane region" description="Helical" evidence="1">
    <location>
        <begin position="150"/>
        <end position="173"/>
    </location>
</feature>
<accession>D8J2A2</accession>
<sequence>MALRRELHHAHRIARVELRRGWRSAVDRWTLVGVGLGVCLFAGWTLFLGAISYVLGSVAGGEALSITDSTGGQLVGWVLFLAGLIAFQVVERRARIDNEALLFTTVPARAVLLGLLGTELARESLLFGPFVLVGATGLALGAGAPTLVPVVALVALPVLALVVLFGHTVGIAAKLLAERMSGFGWLRTVLGTVLGVLVGLGPVVFFGGADWLGLSIDVGSLLAVVPVAAYVDLLAIGTPLQASFGPDTVVAVALVLGAIPALFVLDCRLALALWFGESEGSTAVHRRARTPPAWLERGSTGWLVWWYWVRGLRAPARFSHLLYYTFPLFWLVFDAIRDPSTLPVAVSTVLAVLGVAFAGATFGLNPLGDERRALPAVLTTPSGERFVRARVLAGLPWTALAIAGVAIAGAIGRFDPVTTLLLGLVVLALCVLSATIAPVVGIALPRFEPIAATNTEAITPSFGAVLAHLVAVGTAGTVGLLAVFGPLILGTLSGSAPSLATRVGLVCGVTLVVLGTSYVAYRRAAGRFGTTRIA</sequence>
<evidence type="ECO:0000313" key="2">
    <source>
        <dbReference type="EMBL" id="ADJ14859.1"/>
    </source>
</evidence>
<dbReference type="AlphaFoldDB" id="D8J2A2"/>
<feature type="transmembrane region" description="Helical" evidence="1">
    <location>
        <begin position="391"/>
        <end position="414"/>
    </location>
</feature>
<evidence type="ECO:0000256" key="1">
    <source>
        <dbReference type="SAM" id="Phobius"/>
    </source>
</evidence>
<dbReference type="EMBL" id="CP002062">
    <property type="protein sequence ID" value="ADJ14859.1"/>
    <property type="molecule type" value="Genomic_DNA"/>
</dbReference>
<feature type="transmembrane region" description="Helical" evidence="1">
    <location>
        <begin position="74"/>
        <end position="90"/>
    </location>
</feature>
<feature type="transmembrane region" description="Helical" evidence="1">
    <location>
        <begin position="501"/>
        <end position="521"/>
    </location>
</feature>
<feature type="transmembrane region" description="Helical" evidence="1">
    <location>
        <begin position="321"/>
        <end position="336"/>
    </location>
</feature>
<dbReference type="eggNOG" id="arCOG06311">
    <property type="taxonomic scope" value="Archaea"/>
</dbReference>
<proteinExistence type="predicted"/>
<dbReference type="GeneID" id="9419274"/>
<keyword evidence="1" id="KW-0472">Membrane</keyword>
<dbReference type="Proteomes" id="UP000000390">
    <property type="component" value="Chromosome"/>
</dbReference>
<feature type="transmembrane region" description="Helical" evidence="1">
    <location>
        <begin position="465"/>
        <end position="489"/>
    </location>
</feature>
<evidence type="ECO:0000313" key="3">
    <source>
        <dbReference type="EMBL" id="ELY39441.1"/>
    </source>
</evidence>
<dbReference type="HOGENOM" id="CLU_034820_0_0_2"/>
<gene>
    <name evidence="2" type="ordered locus">HacjB3_07370</name>
    <name evidence="3" type="ORF">C497_05777</name>
</gene>
<dbReference type="PATRIC" id="fig|795797.18.peg.1463"/>
<reference evidence="2 4" key="1">
    <citation type="journal article" date="2010" name="J. Bacteriol.">
        <title>Complete genome sequence of Halalkalicoccus jeotgali B3(T), an extremely halophilic archaeon.</title>
        <authorList>
            <person name="Roh S.W."/>
            <person name="Nam Y.D."/>
            <person name="Nam S.H."/>
            <person name="Choi S.H."/>
            <person name="Park H.S."/>
            <person name="Bae J.W."/>
        </authorList>
    </citation>
    <scope>NUCLEOTIDE SEQUENCE [LARGE SCALE GENOMIC DNA]</scope>
    <source>
        <strain evidence="2">B3</strain>
        <strain evidence="4">DSM 18796 / CECT 7217 / JCM 14584 / KCTC 4019 / B3</strain>
    </source>
</reference>